<dbReference type="Pfam" id="PF04978">
    <property type="entry name" value="MST"/>
    <property type="match status" value="1"/>
</dbReference>
<dbReference type="SUPFAM" id="SSF109854">
    <property type="entry name" value="DinB/YfiT-like putative metalloenzymes"/>
    <property type="match status" value="1"/>
</dbReference>
<organism evidence="1 2">
    <name type="scientific">Streptomyces mooreae</name>
    <dbReference type="NCBI Taxonomy" id="3075523"/>
    <lineage>
        <taxon>Bacteria</taxon>
        <taxon>Bacillati</taxon>
        <taxon>Actinomycetota</taxon>
        <taxon>Actinomycetes</taxon>
        <taxon>Kitasatosporales</taxon>
        <taxon>Streptomycetaceae</taxon>
        <taxon>Streptomyces</taxon>
    </lineage>
</organism>
<name>A0ABU2SZC9_9ACTN</name>
<protein>
    <submittedName>
        <fullName evidence="1">DinB family protein</fullName>
    </submittedName>
</protein>
<dbReference type="Proteomes" id="UP001180551">
    <property type="component" value="Unassembled WGS sequence"/>
</dbReference>
<keyword evidence="2" id="KW-1185">Reference proteome</keyword>
<dbReference type="EMBL" id="JAVRFE010000001">
    <property type="protein sequence ID" value="MDT0454341.1"/>
    <property type="molecule type" value="Genomic_DNA"/>
</dbReference>
<evidence type="ECO:0000313" key="1">
    <source>
        <dbReference type="EMBL" id="MDT0454341.1"/>
    </source>
</evidence>
<sequence>MVHRIEPAAEPPVTLTSPYELLTGYLDFYRDAVLRKLQGMSDDELRNSRLPTGWAPLALLKHLACVELRWLQWGFSGQEVENPWGEFHERPGSWHVDSGESFADVKEFFQEQCARSRAIVAEARLEDRAATLGGRVPAEEDRPTLIWILFHLLQEYARHVGHLDVARELADGGIGE</sequence>
<gene>
    <name evidence="1" type="ORF">RM550_01130</name>
</gene>
<comment type="caution">
    <text evidence="1">The sequence shown here is derived from an EMBL/GenBank/DDBJ whole genome shotgun (WGS) entry which is preliminary data.</text>
</comment>
<evidence type="ECO:0000313" key="2">
    <source>
        <dbReference type="Proteomes" id="UP001180551"/>
    </source>
</evidence>
<dbReference type="InterPro" id="IPR007061">
    <property type="entry name" value="MST-like"/>
</dbReference>
<reference evidence="1" key="1">
    <citation type="submission" date="2024-05" db="EMBL/GenBank/DDBJ databases">
        <title>30 novel species of actinomycetes from the DSMZ collection.</title>
        <authorList>
            <person name="Nouioui I."/>
        </authorList>
    </citation>
    <scope>NUCLEOTIDE SEQUENCE</scope>
    <source>
        <strain evidence="1">DSM 41527</strain>
    </source>
</reference>
<proteinExistence type="predicted"/>
<dbReference type="RefSeq" id="WP_311621771.1">
    <property type="nucleotide sequence ID" value="NZ_JAVRFE010000001.1"/>
</dbReference>
<dbReference type="InterPro" id="IPR034660">
    <property type="entry name" value="DinB/YfiT-like"/>
</dbReference>
<accession>A0ABU2SZC9</accession>
<dbReference type="Gene3D" id="1.20.120.450">
    <property type="entry name" value="dinb family like domain"/>
    <property type="match status" value="1"/>
</dbReference>